<proteinExistence type="predicted"/>
<evidence type="ECO:0000313" key="3">
    <source>
        <dbReference type="Proteomes" id="UP000309033"/>
    </source>
</evidence>
<keyword evidence="3" id="KW-1185">Reference proteome</keyword>
<name>A0A5R8YWM0_9ACTN</name>
<accession>A0A5R8YWM0</accession>
<sequence>MPFEEQEALGTKALGEESEITPQARVLRPDATRNATRALTASAPRQAPPAVPVQVSWLDIPLIPQSVATGDALDSQLNDRMNRVDAAIAQAEASVLHDLYGMIMPLSLLREVVTTVRAKLQAKPVEVPETVMTINTAIARMRAQVPQRRTLIVFDKSAGPSVDRLTKETRKGPYRSRWTEIHPVGSIYDIAQVMADLKETWTTLDRLVIQGHGQSGYLWVGGGTNPTTKYDNTDKAFSASVVTPGQRSYAVTNGLRKQAQALGLGYQGGFADCPAVILTGCNVAYREMGRDLVRLISANVFPLCVVVAFVDYTTIYDDPDNRQRGIIWKLGGTGVEKRLPQPDTMVVAYQGEFLDWEQYQNHRLIGQRGMEQPGQGLLTQMRTIGVDLGQPLK</sequence>
<organism evidence="2 3">
    <name type="scientific">Microbispora triticiradicis</name>
    <dbReference type="NCBI Taxonomy" id="2200763"/>
    <lineage>
        <taxon>Bacteria</taxon>
        <taxon>Bacillati</taxon>
        <taxon>Actinomycetota</taxon>
        <taxon>Actinomycetes</taxon>
        <taxon>Streptosporangiales</taxon>
        <taxon>Streptosporangiaceae</taxon>
        <taxon>Microbispora</taxon>
    </lineage>
</organism>
<gene>
    <name evidence="2" type="ORF">FED44_20315</name>
</gene>
<evidence type="ECO:0000313" key="2">
    <source>
        <dbReference type="EMBL" id="TLP57902.1"/>
    </source>
</evidence>
<comment type="caution">
    <text evidence="2">The sequence shown here is derived from an EMBL/GenBank/DDBJ whole genome shotgun (WGS) entry which is preliminary data.</text>
</comment>
<protein>
    <submittedName>
        <fullName evidence="2">Uncharacterized protein</fullName>
    </submittedName>
</protein>
<evidence type="ECO:0000256" key="1">
    <source>
        <dbReference type="SAM" id="MobiDB-lite"/>
    </source>
</evidence>
<dbReference type="AlphaFoldDB" id="A0A5R8YWM0"/>
<dbReference type="EMBL" id="VANP01000007">
    <property type="protein sequence ID" value="TLP57902.1"/>
    <property type="molecule type" value="Genomic_DNA"/>
</dbReference>
<reference evidence="2" key="1">
    <citation type="submission" date="2019-05" db="EMBL/GenBank/DDBJ databases">
        <title>Isolation, diversity and antifungal activity of Actinobacteria from wheat.</title>
        <authorList>
            <person name="Yu B."/>
        </authorList>
    </citation>
    <scope>NUCLEOTIDE SEQUENCE [LARGE SCALE GENOMIC DNA]</scope>
    <source>
        <strain evidence="2">NEAU-HEGS1-5</strain>
    </source>
</reference>
<feature type="region of interest" description="Disordered" evidence="1">
    <location>
        <begin position="1"/>
        <end position="21"/>
    </location>
</feature>
<dbReference type="Proteomes" id="UP000309033">
    <property type="component" value="Unassembled WGS sequence"/>
</dbReference>